<dbReference type="SUPFAM" id="SSF50952">
    <property type="entry name" value="Soluble quinoprotein glucose dehydrogenase"/>
    <property type="match status" value="1"/>
</dbReference>
<reference evidence="5 6" key="1">
    <citation type="journal article" date="2023" name="Nat. Commun.">
        <title>Origin of minicircular mitochondrial genomes in red algae.</title>
        <authorList>
            <person name="Lee Y."/>
            <person name="Cho C.H."/>
            <person name="Lee Y.M."/>
            <person name="Park S.I."/>
            <person name="Yang J.H."/>
            <person name="West J.A."/>
            <person name="Bhattacharya D."/>
            <person name="Yoon H.S."/>
        </authorList>
    </citation>
    <scope>NUCLEOTIDE SEQUENCE [LARGE SCALE GENOMIC DNA]</scope>
    <source>
        <strain evidence="5 6">CCMP1338</strain>
        <tissue evidence="5">Whole cell</tissue>
    </source>
</reference>
<dbReference type="Gene3D" id="2.60.40.1220">
    <property type="match status" value="1"/>
</dbReference>
<feature type="domain" description="SbsA Ig-like" evidence="4">
    <location>
        <begin position="708"/>
        <end position="814"/>
    </location>
</feature>
<keyword evidence="6" id="KW-1185">Reference proteome</keyword>
<dbReference type="PANTHER" id="PTHR19328:SF13">
    <property type="entry name" value="HIPL1 PROTEIN"/>
    <property type="match status" value="1"/>
</dbReference>
<keyword evidence="1 2" id="KW-0732">Signal</keyword>
<accession>A0AAV8UNQ2</accession>
<feature type="chain" id="PRO_5043417808" description="Glucose/Sorbosone dehydrogenase domain-containing protein" evidence="2">
    <location>
        <begin position="29"/>
        <end position="1344"/>
    </location>
</feature>
<dbReference type="InterPro" id="IPR011041">
    <property type="entry name" value="Quinoprot_gluc/sorb_DH_b-prop"/>
</dbReference>
<dbReference type="Proteomes" id="UP001157974">
    <property type="component" value="Unassembled WGS sequence"/>
</dbReference>
<dbReference type="Pfam" id="PF07995">
    <property type="entry name" value="GSDH"/>
    <property type="match status" value="1"/>
</dbReference>
<evidence type="ECO:0000259" key="4">
    <source>
        <dbReference type="Pfam" id="PF13205"/>
    </source>
</evidence>
<dbReference type="InterPro" id="IPR014755">
    <property type="entry name" value="Cu-Rt/internalin_Ig-like"/>
</dbReference>
<evidence type="ECO:0000313" key="5">
    <source>
        <dbReference type="EMBL" id="KAJ8904175.1"/>
    </source>
</evidence>
<gene>
    <name evidence="5" type="ORF">NDN08_000702</name>
</gene>
<dbReference type="Pfam" id="PF13205">
    <property type="entry name" value="Big_5"/>
    <property type="match status" value="1"/>
</dbReference>
<proteinExistence type="predicted"/>
<dbReference type="Gene3D" id="2.120.10.30">
    <property type="entry name" value="TolB, C-terminal domain"/>
    <property type="match status" value="1"/>
</dbReference>
<feature type="domain" description="Glucose/Sorbosone dehydrogenase" evidence="3">
    <location>
        <begin position="216"/>
        <end position="473"/>
    </location>
</feature>
<evidence type="ECO:0000259" key="3">
    <source>
        <dbReference type="Pfam" id="PF07995"/>
    </source>
</evidence>
<dbReference type="PANTHER" id="PTHR19328">
    <property type="entry name" value="HEDGEHOG-INTERACTING PROTEIN"/>
    <property type="match status" value="1"/>
</dbReference>
<dbReference type="EMBL" id="JAMWBK010000006">
    <property type="protein sequence ID" value="KAJ8904175.1"/>
    <property type="molecule type" value="Genomic_DNA"/>
</dbReference>
<feature type="signal peptide" evidence="2">
    <location>
        <begin position="1"/>
        <end position="28"/>
    </location>
</feature>
<sequence length="1344" mass="148331">MARKMMRVGRSAALVFLVGCLLVGLAEGKPIVQTIDSSFQTYNGNTILQDCSNCTDTLTIKLVNWDVIHRNSPCGLAARLKLEQLLPAIGDLEIEWDTEENMFVAKSSDSLKAIAKIMIGRNLAGADETADSELVDMHFNKRREFEAGMENCYFKNLVKLEYYGGGGDEVKHIRSFSRLSTGPRLDVSSRVNFLSEGNWPTGFEEERFSKDVMFRPVDFLFEPNDNVLVGLNEGRILRLSKQGRIIQKDVVDVRDETNDYHDRGIMSIAIANDYKQKPYLYFFHVYDHTKRAADYQKARTGRVVRTMIINGKREDKKSREIVIGKEEGFGCKQALKANKNADCLSVNDKSHVGGGLAFDEDNNLVVTVGDGEFASVVPSAINAQRLTSLSGKILRISTKRATLGEGLKNNPYFDGNGKHIRSKIYATGVRNPLHIHPSTTNKNRFYIGDVQWSSMEEIDVVTAGANFGWPCFEGTLPLKFWAKTDECKKLIANKKHKEPLIEYPHFEGKSYAVMIGERISIKGWPNRYYDVLTYADNAHRFIGFAKLNNQDVLVEDLDRVYVSAAPVQVRAGPDNSLYFISVYGIGELTKVTYTRDKTPVKVNLTPDPGTQIKTRNSVFNGKFTKSVEPDSATRQNVFLRNAKGVRIAADYKFDYGRRSFELTVTKALTAGEKVSLVVKSGRAGVVDLDGGVLNKDLIYTYTVSATVDKKDPTVVSTRPKHKEEDVDPSDDIRVRFSEALDASTVSGSYTISKKGAGEVNGGEAEYDASARAITIKGANLDFRTTYIVAFKAKNGVKDLAGNSLSENFQFSFRTGKNPSSIDASITKPSKTLKVEVGDSIPFAGVAIDTRNGNNIPREAFGWQLLIHHCSYTTPPSCHTHSAGQAEGTRSGTFKAATHEDNFFYEVLMVVTWRGETVQVSQFVETKKVRFNFESQPAGVPLSLTGYTVNAPFSELVVLGSDAQVFAPETYGPNNQWKFVRWAGGGPRIQNIKILKATTYRAIYAKETSGGTPTIGPAPPTPNPTGGNIVVTNPRKFLRLSGGIPVSVTFTAPAPAEISLSIQVATESGAIVNQRFNVPQGSGKRDLTLRGYGQLKEGETYRVRVDLRPRGAEFSDRYAGTIYIALASSRPGIPSRSSVRFVRKAHSDRISADGPYYVKTSWAASEPSDIFLTIQSTKEKNRIAVAKKEVGRGYGVEDIGPLDFSGLTPQRGPYNVQLAIRPRGTMASQNKATVINKVNVQQHDHVTILGSSTIIPKQGPLKVEVAWVALVVAAQGRDLFVELHTLGKNSVIRKKISVKPGPGQATINLNYNNLDPSLVYELRAVLKTKTGLFEDRDLRLMIVEQ</sequence>
<comment type="caution">
    <text evidence="5">The sequence shown here is derived from an EMBL/GenBank/DDBJ whole genome shotgun (WGS) entry which is preliminary data.</text>
</comment>
<name>A0AAV8UNQ2_9RHOD</name>
<evidence type="ECO:0000256" key="2">
    <source>
        <dbReference type="SAM" id="SignalP"/>
    </source>
</evidence>
<organism evidence="5 6">
    <name type="scientific">Rhodosorus marinus</name>
    <dbReference type="NCBI Taxonomy" id="101924"/>
    <lineage>
        <taxon>Eukaryota</taxon>
        <taxon>Rhodophyta</taxon>
        <taxon>Stylonematophyceae</taxon>
        <taxon>Stylonematales</taxon>
        <taxon>Stylonemataceae</taxon>
        <taxon>Rhodosorus</taxon>
    </lineage>
</organism>
<dbReference type="InterPro" id="IPR011042">
    <property type="entry name" value="6-blade_b-propeller_TolB-like"/>
</dbReference>
<evidence type="ECO:0008006" key="7">
    <source>
        <dbReference type="Google" id="ProtNLM"/>
    </source>
</evidence>
<dbReference type="InterPro" id="IPR012938">
    <property type="entry name" value="Glc/Sorbosone_DH"/>
</dbReference>
<dbReference type="InterPro" id="IPR032812">
    <property type="entry name" value="SbsA_Ig"/>
</dbReference>
<evidence type="ECO:0000256" key="1">
    <source>
        <dbReference type="ARBA" id="ARBA00022729"/>
    </source>
</evidence>
<protein>
    <recommendedName>
        <fullName evidence="7">Glucose/Sorbosone dehydrogenase domain-containing protein</fullName>
    </recommendedName>
</protein>
<evidence type="ECO:0000313" key="6">
    <source>
        <dbReference type="Proteomes" id="UP001157974"/>
    </source>
</evidence>